<dbReference type="VEuPathDB" id="TrichDB:TVAG_092050"/>
<dbReference type="EMBL" id="DS113899">
    <property type="protein sequence ID" value="EAX93670.1"/>
    <property type="molecule type" value="Genomic_DNA"/>
</dbReference>
<evidence type="ECO:0000256" key="1">
    <source>
        <dbReference type="SAM" id="MobiDB-lite"/>
    </source>
</evidence>
<evidence type="ECO:0000313" key="2">
    <source>
        <dbReference type="EMBL" id="EAX93670.1"/>
    </source>
</evidence>
<dbReference type="STRING" id="5722.A2FN70"/>
<dbReference type="VEuPathDB" id="TrichDB:TVAGG3_0585160"/>
<dbReference type="InterPro" id="IPR027417">
    <property type="entry name" value="P-loop_NTPase"/>
</dbReference>
<reference evidence="2" key="1">
    <citation type="submission" date="2006-10" db="EMBL/GenBank/DDBJ databases">
        <authorList>
            <person name="Amadeo P."/>
            <person name="Zhao Q."/>
            <person name="Wortman J."/>
            <person name="Fraser-Liggett C."/>
            <person name="Carlton J."/>
        </authorList>
    </citation>
    <scope>NUCLEOTIDE SEQUENCE</scope>
    <source>
        <strain evidence="2">G3</strain>
    </source>
</reference>
<dbReference type="AlphaFoldDB" id="A2FN70"/>
<dbReference type="OrthoDB" id="439792at2759"/>
<dbReference type="InterPro" id="IPR052634">
    <property type="entry name" value="Sperm_flagellar-bone_growth"/>
</dbReference>
<gene>
    <name evidence="2" type="ORF">TVAG_092050</name>
</gene>
<protein>
    <submittedName>
        <fullName evidence="2">Uncharacterized protein</fullName>
    </submittedName>
</protein>
<dbReference type="InParanoid" id="A2FN70"/>
<organism evidence="2 3">
    <name type="scientific">Trichomonas vaginalis (strain ATCC PRA-98 / G3)</name>
    <dbReference type="NCBI Taxonomy" id="412133"/>
    <lineage>
        <taxon>Eukaryota</taxon>
        <taxon>Metamonada</taxon>
        <taxon>Parabasalia</taxon>
        <taxon>Trichomonadida</taxon>
        <taxon>Trichomonadidae</taxon>
        <taxon>Trichomonas</taxon>
    </lineage>
</organism>
<feature type="region of interest" description="Disordered" evidence="1">
    <location>
        <begin position="1"/>
        <end position="67"/>
    </location>
</feature>
<feature type="compositionally biased region" description="Low complexity" evidence="1">
    <location>
        <begin position="1"/>
        <end position="21"/>
    </location>
</feature>
<dbReference type="RefSeq" id="XP_001306600.1">
    <property type="nucleotide sequence ID" value="XM_001306599.1"/>
</dbReference>
<keyword evidence="3" id="KW-1185">Reference proteome</keyword>
<evidence type="ECO:0000313" key="3">
    <source>
        <dbReference type="Proteomes" id="UP000001542"/>
    </source>
</evidence>
<dbReference type="SUPFAM" id="SSF52540">
    <property type="entry name" value="P-loop containing nucleoside triphosphate hydrolases"/>
    <property type="match status" value="1"/>
</dbReference>
<dbReference type="Gene3D" id="3.40.50.300">
    <property type="entry name" value="P-loop containing nucleotide triphosphate hydrolases"/>
    <property type="match status" value="2"/>
</dbReference>
<dbReference type="PANTHER" id="PTHR14919:SF0">
    <property type="entry name" value="SPERM FLAGELLAR PROTEIN 2"/>
    <property type="match status" value="1"/>
</dbReference>
<accession>A2FN70</accession>
<sequence>MCPPKKLTAPPKKAQQAQKASKLSKGKNSKSKNPEPEEQPEVVEEEKPVVEEPPKKTTWLDTLKYTPPPDQELHIKLSKERQAKTKLKHEQICMKELQGILNYSLAVSQQTTDFKENNGFNEKLLQRKLRHLREDYQKGEYLPPEVQIETSRSTVVRREFKATILKSPDISCLLQTEPVDVYKSLINLMKATSSNEFTYDANPEMDSLLSQLSKMGKAFSDPDKLPDHVDLPFIICVTGPPCSGKTTISQFIHKFFKVTQINALNSDSVPDSGDPHVINVSSNDEKGILNAIQNVLDNSNDGILIANYPTTKNQLSGLEKFFAGYSKKSSKNANLNIIFRTSMTEEEAQEAIKERKLDTNSGFVYNTTFNPPNAIDIAQGAVLEDYPGDLSNYQKLLQSTSNMDNATKKGAIVIQIGKLDTVDKLYLQIENALRQCFDQNNVQPTFTTFVGLRDREQLEFAKQCFNIFNLWNSVCVTMFAQGLSEMFQRSKLIKEQTKYLANAALEKYAMILSQKDFRPEISVSLRGNSGYFDAIWNETIKERDERIKDIKTVLRRSGLEDLKTMLDNDSNLIYESILNRLYITSWFSREFGEVVSGKKVENIDKPTLPMFDNTDDFEEIANNFNLENFSSSKESKMDKFVDFLVYYKDNAKSNIERDDAVLGNKMFSYLIEAKEKIDSEINKELENMETTMKSWANKRYRNEMESFAEKYSHCDELPAGQPLFTFDKTFADGDVLKLIERLGYRFSPKLPLPIEEEKILNMVNAVKGTNVSCVTKFLEAADKANFTNEEKDYLECFIRWSTIPEFIDVNSFCMAFVPDSETSDKVSILLFKK</sequence>
<dbReference type="KEGG" id="tva:4751393"/>
<dbReference type="Proteomes" id="UP000001542">
    <property type="component" value="Unassembled WGS sequence"/>
</dbReference>
<reference evidence="2" key="2">
    <citation type="journal article" date="2007" name="Science">
        <title>Draft genome sequence of the sexually transmitted pathogen Trichomonas vaginalis.</title>
        <authorList>
            <person name="Carlton J.M."/>
            <person name="Hirt R.P."/>
            <person name="Silva J.C."/>
            <person name="Delcher A.L."/>
            <person name="Schatz M."/>
            <person name="Zhao Q."/>
            <person name="Wortman J.R."/>
            <person name="Bidwell S.L."/>
            <person name="Alsmark U.C.M."/>
            <person name="Besteiro S."/>
            <person name="Sicheritz-Ponten T."/>
            <person name="Noel C.J."/>
            <person name="Dacks J.B."/>
            <person name="Foster P.G."/>
            <person name="Simillion C."/>
            <person name="Van de Peer Y."/>
            <person name="Miranda-Saavedra D."/>
            <person name="Barton G.J."/>
            <person name="Westrop G.D."/>
            <person name="Mueller S."/>
            <person name="Dessi D."/>
            <person name="Fiori P.L."/>
            <person name="Ren Q."/>
            <person name="Paulsen I."/>
            <person name="Zhang H."/>
            <person name="Bastida-Corcuera F.D."/>
            <person name="Simoes-Barbosa A."/>
            <person name="Brown M.T."/>
            <person name="Hayes R.D."/>
            <person name="Mukherjee M."/>
            <person name="Okumura C.Y."/>
            <person name="Schneider R."/>
            <person name="Smith A.J."/>
            <person name="Vanacova S."/>
            <person name="Villalvazo M."/>
            <person name="Haas B.J."/>
            <person name="Pertea M."/>
            <person name="Feldblyum T.V."/>
            <person name="Utterback T.R."/>
            <person name="Shu C.L."/>
            <person name="Osoegawa K."/>
            <person name="de Jong P.J."/>
            <person name="Hrdy I."/>
            <person name="Horvathova L."/>
            <person name="Zubacova Z."/>
            <person name="Dolezal P."/>
            <person name="Malik S.B."/>
            <person name="Logsdon J.M. Jr."/>
            <person name="Henze K."/>
            <person name="Gupta A."/>
            <person name="Wang C.C."/>
            <person name="Dunne R.L."/>
            <person name="Upcroft J.A."/>
            <person name="Upcroft P."/>
            <person name="White O."/>
            <person name="Salzberg S.L."/>
            <person name="Tang P."/>
            <person name="Chiu C.-H."/>
            <person name="Lee Y.-S."/>
            <person name="Embley T.M."/>
            <person name="Coombs G.H."/>
            <person name="Mottram J.C."/>
            <person name="Tachezy J."/>
            <person name="Fraser-Liggett C.M."/>
            <person name="Johnson P.J."/>
        </authorList>
    </citation>
    <scope>NUCLEOTIDE SEQUENCE [LARGE SCALE GENOMIC DNA]</scope>
    <source>
        <strain evidence="2">G3</strain>
    </source>
</reference>
<feature type="compositionally biased region" description="Basic and acidic residues" evidence="1">
    <location>
        <begin position="45"/>
        <end position="55"/>
    </location>
</feature>
<dbReference type="PANTHER" id="PTHR14919">
    <property type="entry name" value="KPL2-RELATED"/>
    <property type="match status" value="1"/>
</dbReference>
<name>A2FN70_TRIV3</name>
<proteinExistence type="predicted"/>